<dbReference type="EMBL" id="PEXQ01000066">
    <property type="protein sequence ID" value="PIU14446.1"/>
    <property type="molecule type" value="Genomic_DNA"/>
</dbReference>
<name>A0A2M6XTZ3_9BACT</name>
<dbReference type="InterPro" id="IPR014721">
    <property type="entry name" value="Ribsml_uS5_D2-typ_fold_subgr"/>
</dbReference>
<evidence type="ECO:0000313" key="1">
    <source>
        <dbReference type="EMBL" id="PIU14446.1"/>
    </source>
</evidence>
<evidence type="ECO:0008006" key="3">
    <source>
        <dbReference type="Google" id="ProtNLM"/>
    </source>
</evidence>
<comment type="caution">
    <text evidence="1">The sequence shown here is derived from an EMBL/GenBank/DDBJ whole genome shotgun (WGS) entry which is preliminary data.</text>
</comment>
<reference evidence="2" key="1">
    <citation type="submission" date="2017-09" db="EMBL/GenBank/DDBJ databases">
        <title>Depth-based differentiation of microbial function through sediment-hosted aquifers and enrichment of novel symbionts in the deep terrestrial subsurface.</title>
        <authorList>
            <person name="Probst A.J."/>
            <person name="Ladd B."/>
            <person name="Jarett J.K."/>
            <person name="Geller-Mcgrath D.E."/>
            <person name="Sieber C.M.K."/>
            <person name="Emerson J.B."/>
            <person name="Anantharaman K."/>
            <person name="Thomas B.C."/>
            <person name="Malmstrom R."/>
            <person name="Stieglmeier M."/>
            <person name="Klingl A."/>
            <person name="Woyke T."/>
            <person name="Ryan C.M."/>
            <person name="Banfield J.F."/>
        </authorList>
    </citation>
    <scope>NUCLEOTIDE SEQUENCE [LARGE SCALE GENOMIC DNA]</scope>
</reference>
<accession>A0A2M6XTZ3</accession>
<dbReference type="AlphaFoldDB" id="A0A2M6XTZ3"/>
<dbReference type="SUPFAM" id="SSF54211">
    <property type="entry name" value="Ribosomal protein S5 domain 2-like"/>
    <property type="match status" value="1"/>
</dbReference>
<evidence type="ECO:0000313" key="2">
    <source>
        <dbReference type="Proteomes" id="UP000229784"/>
    </source>
</evidence>
<sequence>MAKIRDSFNSTTVKKKFPEIYREFFSKCQTVVSSPHFFTWAGEYVGYWGGLMLLQKLPLRLYVGLEFLPKNSLSEIDISPTSQSFSLREQKFQPDQCDHLAQRRLLGFINKVWARKFQKQPFKIHLLSEMPFGGSGSSGALAAALALAFHLQTKEICKQNLNIWEEQTSSELIKNKKHRFNLIFRSAWKMLAAYRGAETSGATVFTTLLPSVYPFYYLIKKSKNLILPFNIGDNYGLIDEVEFEGGRLNELFTISPHGSWPIDFGLLYLGEPRGNSPFSTSPLEETAKNVADFFRGNFPQSFFGQNKKLWNNSCLEVMNFLSGDVLLKMGTLLSNGHRADNLREFLRSLDRHQALFLLLGLLSDTANAVKSIIHHQASKIDDLGAGVKAVSTTKKDIILFAFSAGQKREILFDIAAILKKEFGLETQLGYASWLDGIEERGVVVEQFLEQKIYSEFVSKNTLLIQEFFNNQISNLPLSPEQFEKEKKNTDILIMEKSGRILIKGENLTSLQLHSQKAAIKVLKILLVKIGQEVQNNELPPSSYANDRYELQGKIILPLIKIIAQKTKKRLNIAIRGGVTEFFLKLNPNNLKIWLVK</sequence>
<organism evidence="1 2">
    <name type="scientific">bacterium (Candidatus Gribaldobacteria) CG08_land_8_20_14_0_20_39_15</name>
    <dbReference type="NCBI Taxonomy" id="2014273"/>
    <lineage>
        <taxon>Bacteria</taxon>
        <taxon>Candidatus Gribaldobacteria</taxon>
    </lineage>
</organism>
<protein>
    <recommendedName>
        <fullName evidence="3">GHMP kinase N-terminal domain-containing protein</fullName>
    </recommendedName>
</protein>
<dbReference type="InterPro" id="IPR020568">
    <property type="entry name" value="Ribosomal_Su5_D2-typ_SF"/>
</dbReference>
<proteinExistence type="predicted"/>
<gene>
    <name evidence="1" type="ORF">COT20_02685</name>
</gene>
<dbReference type="Proteomes" id="UP000229784">
    <property type="component" value="Unassembled WGS sequence"/>
</dbReference>
<dbReference type="Gene3D" id="3.30.230.10">
    <property type="match status" value="1"/>
</dbReference>